<dbReference type="InterPro" id="IPR051791">
    <property type="entry name" value="Pra-immunoreactive"/>
</dbReference>
<organism evidence="8 9">
    <name type="scientific">Uliginosibacterium flavum</name>
    <dbReference type="NCBI Taxonomy" id="1396831"/>
    <lineage>
        <taxon>Bacteria</taxon>
        <taxon>Pseudomonadati</taxon>
        <taxon>Pseudomonadota</taxon>
        <taxon>Betaproteobacteria</taxon>
        <taxon>Rhodocyclales</taxon>
        <taxon>Zoogloeaceae</taxon>
        <taxon>Uliginosibacterium</taxon>
    </lineage>
</organism>
<dbReference type="Pfam" id="PF06271">
    <property type="entry name" value="RDD"/>
    <property type="match status" value="1"/>
</dbReference>
<dbReference type="InterPro" id="IPR010432">
    <property type="entry name" value="RDD"/>
</dbReference>
<feature type="transmembrane region" description="Helical" evidence="6">
    <location>
        <begin position="30"/>
        <end position="52"/>
    </location>
</feature>
<dbReference type="PANTHER" id="PTHR36115">
    <property type="entry name" value="PROLINE-RICH ANTIGEN HOMOLOG-RELATED"/>
    <property type="match status" value="1"/>
</dbReference>
<evidence type="ECO:0000313" key="8">
    <source>
        <dbReference type="EMBL" id="MET7016031.1"/>
    </source>
</evidence>
<dbReference type="EMBL" id="JBEWZI010000026">
    <property type="protein sequence ID" value="MET7016031.1"/>
    <property type="molecule type" value="Genomic_DNA"/>
</dbReference>
<keyword evidence="3 6" id="KW-0812">Transmembrane</keyword>
<evidence type="ECO:0000256" key="1">
    <source>
        <dbReference type="ARBA" id="ARBA00004651"/>
    </source>
</evidence>
<evidence type="ECO:0000256" key="2">
    <source>
        <dbReference type="ARBA" id="ARBA00022475"/>
    </source>
</evidence>
<dbReference type="Proteomes" id="UP001549691">
    <property type="component" value="Unassembled WGS sequence"/>
</dbReference>
<keyword evidence="4 6" id="KW-1133">Transmembrane helix</keyword>
<name>A0ABV2TQ25_9RHOO</name>
<dbReference type="PANTHER" id="PTHR36115:SF10">
    <property type="entry name" value="RDD DOMAIN-CONTAINING PROTEIN"/>
    <property type="match status" value="1"/>
</dbReference>
<dbReference type="RefSeq" id="WP_354602489.1">
    <property type="nucleotide sequence ID" value="NZ_JBEWZI010000026.1"/>
</dbReference>
<proteinExistence type="predicted"/>
<evidence type="ECO:0000256" key="5">
    <source>
        <dbReference type="ARBA" id="ARBA00023136"/>
    </source>
</evidence>
<reference evidence="8 9" key="1">
    <citation type="submission" date="2024-07" db="EMBL/GenBank/DDBJ databases">
        <title>Uliginosibacterium flavum JJ3220;KACC:17644.</title>
        <authorList>
            <person name="Kim M.K."/>
        </authorList>
    </citation>
    <scope>NUCLEOTIDE SEQUENCE [LARGE SCALE GENOMIC DNA]</scope>
    <source>
        <strain evidence="8 9">KACC:17644</strain>
    </source>
</reference>
<feature type="transmembrane region" description="Helical" evidence="6">
    <location>
        <begin position="58"/>
        <end position="76"/>
    </location>
</feature>
<comment type="subcellular location">
    <subcellularLocation>
        <location evidence="1">Cell membrane</location>
        <topology evidence="1">Multi-pass membrane protein</topology>
    </subcellularLocation>
</comment>
<evidence type="ECO:0000313" key="9">
    <source>
        <dbReference type="Proteomes" id="UP001549691"/>
    </source>
</evidence>
<feature type="domain" description="RDD" evidence="7">
    <location>
        <begin position="16"/>
        <end position="145"/>
    </location>
</feature>
<evidence type="ECO:0000256" key="3">
    <source>
        <dbReference type="ARBA" id="ARBA00022692"/>
    </source>
</evidence>
<keyword evidence="5 6" id="KW-0472">Membrane</keyword>
<keyword evidence="9" id="KW-1185">Reference proteome</keyword>
<evidence type="ECO:0000256" key="6">
    <source>
        <dbReference type="SAM" id="Phobius"/>
    </source>
</evidence>
<sequence length="160" mass="17843">MNMPAPACARTVVAIASLRRRLSSMLYESLLLLGVLAIGFIAPLTAVGVLFHTQIPGALAWLHLFLLLGIYFVWLWRRNGQTLAMQTWQLQLVDAHNGKPPSLGKCLLRYALTWPSLLFMLSGLGLLWVIFVDRDRQFPHDRLAGTCIVHNPARGQEVGT</sequence>
<comment type="caution">
    <text evidence="8">The sequence shown here is derived from an EMBL/GenBank/DDBJ whole genome shotgun (WGS) entry which is preliminary data.</text>
</comment>
<accession>A0ABV2TQ25</accession>
<keyword evidence="2" id="KW-1003">Cell membrane</keyword>
<evidence type="ECO:0000259" key="7">
    <source>
        <dbReference type="Pfam" id="PF06271"/>
    </source>
</evidence>
<protein>
    <submittedName>
        <fullName evidence="8">RDD family protein</fullName>
    </submittedName>
</protein>
<feature type="transmembrane region" description="Helical" evidence="6">
    <location>
        <begin position="107"/>
        <end position="131"/>
    </location>
</feature>
<gene>
    <name evidence="8" type="ORF">ABXR19_17735</name>
</gene>
<evidence type="ECO:0000256" key="4">
    <source>
        <dbReference type="ARBA" id="ARBA00022989"/>
    </source>
</evidence>